<dbReference type="PIRSF" id="PIRSF017318">
    <property type="entry name" value="Chor_mut_AroQ_eu"/>
    <property type="match status" value="1"/>
</dbReference>
<keyword evidence="12 15" id="KW-0413">Isomerase</keyword>
<comment type="caution">
    <text evidence="17">The sequence shown here is derived from an EMBL/GenBank/DDBJ whole genome shotgun (WGS) entry which is preliminary data.</text>
</comment>
<dbReference type="PANTHER" id="PTHR21145:SF12">
    <property type="entry name" value="CHORISMATE MUTASE"/>
    <property type="match status" value="1"/>
</dbReference>
<name>A0A2V1AWC5_9ASCO</name>
<keyword evidence="10 15" id="KW-0057">Aromatic amino acid biosynthesis</keyword>
<keyword evidence="6" id="KW-0963">Cytoplasm</keyword>
<evidence type="ECO:0000256" key="8">
    <source>
        <dbReference type="ARBA" id="ARBA00022533"/>
    </source>
</evidence>
<dbReference type="GO" id="GO:0046417">
    <property type="term" value="P:chorismate metabolic process"/>
    <property type="evidence" value="ECO:0007669"/>
    <property type="project" value="InterPro"/>
</dbReference>
<sequence length="259" mass="30139">MDFQKAETVLDLDNIRAALVRMEDTILFALIERSQFFESPSVYEIDKYKIEGFSGSFMEWLLLQTEKTHSQVRRYQAPDEMPFFPDELITPILPPIKYPRILAYYGDEINVNKEILQFYVNEIVPGVSCNKGDQSENSGSVAVCDVECLQAISRRIHFGKFVAESKFRENRELYTKLIEARDVKGIEDSITNSAVEQKILDRLREKCQAYGTDPGLRWLKVVQLKVKPEVIIDLYQRYVIPLTKKVEVDYLLRRLEDPL</sequence>
<comment type="function">
    <text evidence="14">Catalyzes the Claisen rearrangement of chorismate to prephenate. Acts at the first branch point in the aromatic amino acid pathway where it steers biosynthesis towards phenylalanine and tyrosine, and away from tryptophan.</text>
</comment>
<dbReference type="FunFam" id="1.10.590.10:FF:000002">
    <property type="entry name" value="Chorismate mutase"/>
    <property type="match status" value="1"/>
</dbReference>
<evidence type="ECO:0000256" key="7">
    <source>
        <dbReference type="ARBA" id="ARBA00022498"/>
    </source>
</evidence>
<evidence type="ECO:0000259" key="16">
    <source>
        <dbReference type="Pfam" id="PF01817"/>
    </source>
</evidence>
<dbReference type="OrthoDB" id="191918at2759"/>
<dbReference type="VEuPathDB" id="FungiDB:CXQ85_004814"/>
<dbReference type="InterPro" id="IPR002701">
    <property type="entry name" value="CM_II_prokaryot"/>
</dbReference>
<evidence type="ECO:0000256" key="1">
    <source>
        <dbReference type="ARBA" id="ARBA00004496"/>
    </source>
</evidence>
<comment type="subunit">
    <text evidence="3">Homodimer.</text>
</comment>
<keyword evidence="8" id="KW-0021">Allosteric enzyme</keyword>
<protein>
    <recommendedName>
        <fullName evidence="5 15">Chorismate mutase</fullName>
        <ecNumber evidence="4 15">5.4.99.5</ecNumber>
    </recommendedName>
</protein>
<evidence type="ECO:0000313" key="18">
    <source>
        <dbReference type="Proteomes" id="UP000244309"/>
    </source>
</evidence>
<dbReference type="GO" id="GO:0006571">
    <property type="term" value="P:tyrosine biosynthetic process"/>
    <property type="evidence" value="ECO:0007669"/>
    <property type="project" value="UniProtKB-KW"/>
</dbReference>
<evidence type="ECO:0000313" key="17">
    <source>
        <dbReference type="EMBL" id="PVH22145.1"/>
    </source>
</evidence>
<evidence type="ECO:0000256" key="5">
    <source>
        <dbReference type="ARBA" id="ARBA00020296"/>
    </source>
</evidence>
<dbReference type="AlphaFoldDB" id="A0A2V1AWC5"/>
<evidence type="ECO:0000256" key="3">
    <source>
        <dbReference type="ARBA" id="ARBA00011738"/>
    </source>
</evidence>
<dbReference type="PANTHER" id="PTHR21145">
    <property type="entry name" value="CHORISMATE MUTASE"/>
    <property type="match status" value="1"/>
</dbReference>
<dbReference type="GO" id="GO:0005737">
    <property type="term" value="C:cytoplasm"/>
    <property type="evidence" value="ECO:0007669"/>
    <property type="project" value="UniProtKB-SubCell"/>
</dbReference>
<dbReference type="InterPro" id="IPR036263">
    <property type="entry name" value="Chorismate_II_sf"/>
</dbReference>
<organism evidence="17 18">
    <name type="scientific">Candidozyma haemuli</name>
    <dbReference type="NCBI Taxonomy" id="45357"/>
    <lineage>
        <taxon>Eukaryota</taxon>
        <taxon>Fungi</taxon>
        <taxon>Dikarya</taxon>
        <taxon>Ascomycota</taxon>
        <taxon>Saccharomycotina</taxon>
        <taxon>Pichiomycetes</taxon>
        <taxon>Metschnikowiaceae</taxon>
        <taxon>Candidozyma</taxon>
    </lineage>
</organism>
<comment type="subcellular location">
    <subcellularLocation>
        <location evidence="1">Cytoplasm</location>
    </subcellularLocation>
</comment>
<feature type="domain" description="Chorismate mutase" evidence="16">
    <location>
        <begin position="140"/>
        <end position="247"/>
    </location>
</feature>
<dbReference type="GeneID" id="37010144"/>
<dbReference type="GO" id="GO:0009094">
    <property type="term" value="P:L-phenylalanine biosynthetic process"/>
    <property type="evidence" value="ECO:0007669"/>
    <property type="project" value="UniProtKB-KW"/>
</dbReference>
<evidence type="ECO:0000256" key="2">
    <source>
        <dbReference type="ARBA" id="ARBA00004817"/>
    </source>
</evidence>
<evidence type="ECO:0000256" key="15">
    <source>
        <dbReference type="PIRNR" id="PIRNR017318"/>
    </source>
</evidence>
<evidence type="ECO:0000256" key="6">
    <source>
        <dbReference type="ARBA" id="ARBA00022490"/>
    </source>
</evidence>
<evidence type="ECO:0000256" key="10">
    <source>
        <dbReference type="ARBA" id="ARBA00023141"/>
    </source>
</evidence>
<dbReference type="NCBIfam" id="TIGR01802">
    <property type="entry name" value="CM_pl-yst"/>
    <property type="match status" value="1"/>
</dbReference>
<dbReference type="InterPro" id="IPR037039">
    <property type="entry name" value="CM_AroQ_sf_eucaryotic"/>
</dbReference>
<dbReference type="EMBL" id="PKFO01000006">
    <property type="protein sequence ID" value="PVH22145.1"/>
    <property type="molecule type" value="Genomic_DNA"/>
</dbReference>
<proteinExistence type="predicted"/>
<evidence type="ECO:0000256" key="11">
    <source>
        <dbReference type="ARBA" id="ARBA00023222"/>
    </source>
</evidence>
<evidence type="ECO:0000256" key="14">
    <source>
        <dbReference type="ARBA" id="ARBA00055515"/>
    </source>
</evidence>
<dbReference type="UniPathway" id="UPA00120">
    <property type="reaction ID" value="UER00203"/>
</dbReference>
<comment type="catalytic activity">
    <reaction evidence="13">
        <text>chorismate = prephenate</text>
        <dbReference type="Rhea" id="RHEA:13897"/>
        <dbReference type="ChEBI" id="CHEBI:29748"/>
        <dbReference type="ChEBI" id="CHEBI:29934"/>
        <dbReference type="EC" id="5.4.99.5"/>
    </reaction>
    <physiologicalReaction direction="left-to-right" evidence="13">
        <dbReference type="Rhea" id="RHEA:13898"/>
    </physiologicalReaction>
</comment>
<dbReference type="EC" id="5.4.99.5" evidence="4 15"/>
<dbReference type="SUPFAM" id="SSF48600">
    <property type="entry name" value="Chorismate mutase II"/>
    <property type="match status" value="1"/>
</dbReference>
<reference evidence="17 18" key="1">
    <citation type="submission" date="2017-12" db="EMBL/GenBank/DDBJ databases">
        <title>Genome Sequence of a Multidrug-Resistant Candida haemulonii Isolate from a Patient with Chronic Leg Ulcers in Israel.</title>
        <authorList>
            <person name="Chow N.A."/>
            <person name="Gade L."/>
            <person name="Batra D."/>
            <person name="Rowe L.A."/>
            <person name="Ben-Ami R."/>
            <person name="Loparev V.N."/>
            <person name="Litvintseva A.P."/>
        </authorList>
    </citation>
    <scope>NUCLEOTIDE SEQUENCE [LARGE SCALE GENOMIC DNA]</scope>
    <source>
        <strain evidence="17 18">B11899</strain>
    </source>
</reference>
<evidence type="ECO:0000256" key="4">
    <source>
        <dbReference type="ARBA" id="ARBA00012404"/>
    </source>
</evidence>
<keyword evidence="11" id="KW-0584">Phenylalanine biosynthesis</keyword>
<evidence type="ECO:0000256" key="13">
    <source>
        <dbReference type="ARBA" id="ARBA00023979"/>
    </source>
</evidence>
<dbReference type="Proteomes" id="UP000244309">
    <property type="component" value="Unassembled WGS sequence"/>
</dbReference>
<accession>A0A2V1AWC5</accession>
<keyword evidence="9 15" id="KW-0028">Amino-acid biosynthesis</keyword>
<dbReference type="Gene3D" id="1.10.590.10">
    <property type="entry name" value="Chorismate mutase, AroQ class superfamily, eukaryotic"/>
    <property type="match status" value="1"/>
</dbReference>
<dbReference type="RefSeq" id="XP_025343085.1">
    <property type="nucleotide sequence ID" value="XM_025488423.1"/>
</dbReference>
<evidence type="ECO:0000256" key="12">
    <source>
        <dbReference type="ARBA" id="ARBA00023235"/>
    </source>
</evidence>
<dbReference type="STRING" id="45357.A0A2V1AWC5"/>
<evidence type="ECO:0000256" key="9">
    <source>
        <dbReference type="ARBA" id="ARBA00022605"/>
    </source>
</evidence>
<dbReference type="InterPro" id="IPR008238">
    <property type="entry name" value="Chorismate_mutase_AroQ_euk"/>
</dbReference>
<dbReference type="PROSITE" id="PS51169">
    <property type="entry name" value="CHORISMATE_MUT_3"/>
    <property type="match status" value="1"/>
</dbReference>
<keyword evidence="18" id="KW-1185">Reference proteome</keyword>
<dbReference type="GO" id="GO:0004106">
    <property type="term" value="F:chorismate mutase activity"/>
    <property type="evidence" value="ECO:0007669"/>
    <property type="project" value="UniProtKB-UniRule"/>
</dbReference>
<dbReference type="Pfam" id="PF01817">
    <property type="entry name" value="CM_2"/>
    <property type="match status" value="1"/>
</dbReference>
<keyword evidence="7" id="KW-0827">Tyrosine biosynthesis</keyword>
<comment type="pathway">
    <text evidence="2">Metabolic intermediate biosynthesis; prephenate biosynthesis; prephenate from chorismate: step 1/1.</text>
</comment>
<gene>
    <name evidence="17" type="ORF">CXQ85_004814</name>
</gene>